<dbReference type="InterPro" id="IPR035959">
    <property type="entry name" value="RutC-like_sf"/>
</dbReference>
<dbReference type="CDD" id="cd01994">
    <property type="entry name" value="AANH_PF0828-like"/>
    <property type="match status" value="1"/>
</dbReference>
<dbReference type="Pfam" id="PF01042">
    <property type="entry name" value="Ribonuc_L-PSP"/>
    <property type="match status" value="1"/>
</dbReference>
<dbReference type="InterPro" id="IPR014729">
    <property type="entry name" value="Rossmann-like_a/b/a_fold"/>
</dbReference>
<evidence type="ECO:0000313" key="8">
    <source>
        <dbReference type="Proteomes" id="UP000190831"/>
    </source>
</evidence>
<sequence length="698" mass="78909">MKFIALVSGGKDSCYSILHSIRQGHEIVALANLHPIDENEQELDSFMFQTVGHDIVSLYEKCTGLPMFRRPIKPQGSKNISLNYSPTRDDEIEDLYELLKEAKKQMPEIEAVNAGAILSSYQRTRVEDVCRRLNLISLSYLWQRDQYELMSEMCTMSKVTDETLEPKMDARIIKVAAAGLDDRHLGKSLPKIFPILQRLNSMYEVHICGEGGEFETLVLDAPFFVNGYLRVIGQNIGTSEGNAGVYSTCLEVEVVERQTTQPVEALIRELPVPPLLEEPWELLRKKLLEDHYELPRDGNILKGNDITSPRTCVEAIGRNLHISNLRPLQGSCLDEKCRDVFAQLERILSERHLTRSQILASTLILSNIENFAAVNENYNNFFDVSNMGPLPPSRSCVESNLLGENSPLQLSVIVDNSHKLIKEGKILTNDNKDGLHVQGRSYWAPCNIGPYSQAIWVKNDVNSVCYISGQISLIPSTMSMPDKVDFLSDAIFQSVLSLRHFHTLKETIGARHQLSMICYISHDSMPAVVARTWAQYCESLATCWEHDGESCQAETSLLLIVKVSNLPRGALCEWGGIACRREDYVDEDEDEDDNHIGQRNGKIIEADDSHVSYDDVKLAYKTLVTRGSEIRQYITMFLDSTEHLCELIEKHNSRHIVLYYNPNSTPSCQDITNVEHNPVEKVYDSDGNRRLLALQINS</sequence>
<dbReference type="SUPFAM" id="SSF52402">
    <property type="entry name" value="Adenine nucleotide alpha hydrolases-like"/>
    <property type="match status" value="1"/>
</dbReference>
<evidence type="ECO:0000256" key="4">
    <source>
        <dbReference type="ARBA" id="ARBA00031552"/>
    </source>
</evidence>
<gene>
    <name evidence="7" type="ORF">LAFE_0H07470G</name>
</gene>
<name>A0A1G4MJV9_LACFM</name>
<comment type="catalytic activity">
    <reaction evidence="5">
        <text>diphthine-[translation elongation factor 2] + NH4(+) + ATP = diphthamide-[translation elongation factor 2] + AMP + diphosphate + H(+)</text>
        <dbReference type="Rhea" id="RHEA:19753"/>
        <dbReference type="Rhea" id="RHEA-COMP:10172"/>
        <dbReference type="Rhea" id="RHEA-COMP:10174"/>
        <dbReference type="ChEBI" id="CHEBI:15378"/>
        <dbReference type="ChEBI" id="CHEBI:16692"/>
        <dbReference type="ChEBI" id="CHEBI:28938"/>
        <dbReference type="ChEBI" id="CHEBI:30616"/>
        <dbReference type="ChEBI" id="CHEBI:33019"/>
        <dbReference type="ChEBI" id="CHEBI:82696"/>
        <dbReference type="ChEBI" id="CHEBI:456215"/>
        <dbReference type="EC" id="6.3.1.14"/>
    </reaction>
</comment>
<evidence type="ECO:0000256" key="3">
    <source>
        <dbReference type="ARBA" id="ARBA00029814"/>
    </source>
</evidence>
<dbReference type="InterPro" id="IPR002761">
    <property type="entry name" value="Diphthami_syn_dom"/>
</dbReference>
<dbReference type="Gene3D" id="3.90.1490.10">
    <property type="entry name" value="putative n-type atp pyrophosphatase, domain 2"/>
    <property type="match status" value="1"/>
</dbReference>
<evidence type="ECO:0000256" key="5">
    <source>
        <dbReference type="ARBA" id="ARBA00048108"/>
    </source>
</evidence>
<dbReference type="CDD" id="cd06156">
    <property type="entry name" value="eu_AANH_C_2"/>
    <property type="match status" value="1"/>
</dbReference>
<dbReference type="EMBL" id="LT598491">
    <property type="protein sequence ID" value="SCW04163.1"/>
    <property type="molecule type" value="Genomic_DNA"/>
</dbReference>
<keyword evidence="8" id="KW-1185">Reference proteome</keyword>
<dbReference type="GO" id="GO:0017183">
    <property type="term" value="P:protein histidyl modification to diphthamide"/>
    <property type="evidence" value="ECO:0007669"/>
    <property type="project" value="TreeGrafter"/>
</dbReference>
<dbReference type="AlphaFoldDB" id="A0A1G4MJV9"/>
<protein>
    <recommendedName>
        <fullName evidence="2">Diphthine--ammonia ligase</fullName>
        <ecNumber evidence="1">6.3.1.14</ecNumber>
    </recommendedName>
    <alternativeName>
        <fullName evidence="3">Diphthamide synthase</fullName>
    </alternativeName>
    <alternativeName>
        <fullName evidence="4">Diphthamide synthetase</fullName>
    </alternativeName>
</protein>
<dbReference type="OrthoDB" id="686384at2759"/>
<dbReference type="NCBIfam" id="TIGR00290">
    <property type="entry name" value="MJ0570_dom"/>
    <property type="match status" value="1"/>
</dbReference>
<dbReference type="STRING" id="4955.A0A1G4MJV9"/>
<dbReference type="GO" id="GO:0017178">
    <property type="term" value="F:diphthine-ammonia ligase activity"/>
    <property type="evidence" value="ECO:0007669"/>
    <property type="project" value="UniProtKB-EC"/>
</dbReference>
<dbReference type="FunFam" id="3.40.50.620:FF:000145">
    <property type="entry name" value="ATP-binding domain containing protein"/>
    <property type="match status" value="1"/>
</dbReference>
<feature type="domain" description="Diphthamide synthase" evidence="6">
    <location>
        <begin position="1"/>
        <end position="225"/>
    </location>
</feature>
<dbReference type="InterPro" id="IPR006175">
    <property type="entry name" value="YjgF/YER057c/UK114"/>
</dbReference>
<proteinExistence type="predicted"/>
<accession>A0A1G4MJV9</accession>
<reference evidence="7 8" key="1">
    <citation type="submission" date="2016-03" db="EMBL/GenBank/DDBJ databases">
        <authorList>
            <person name="Devillers H."/>
        </authorList>
    </citation>
    <scope>NUCLEOTIDE SEQUENCE [LARGE SCALE GENOMIC DNA]</scope>
    <source>
        <strain evidence="7">CBS 6772</strain>
    </source>
</reference>
<dbReference type="Proteomes" id="UP000190831">
    <property type="component" value="Chromosome H"/>
</dbReference>
<dbReference type="SUPFAM" id="SSF55298">
    <property type="entry name" value="YjgF-like"/>
    <property type="match status" value="2"/>
</dbReference>
<dbReference type="PANTHER" id="PTHR12196">
    <property type="entry name" value="DOMAIN OF UNKNOWN FUNCTION 71 DUF71 -CONTAINING PROTEIN"/>
    <property type="match status" value="1"/>
</dbReference>
<evidence type="ECO:0000313" key="7">
    <source>
        <dbReference type="EMBL" id="SCW04163.1"/>
    </source>
</evidence>
<dbReference type="PANTHER" id="PTHR12196:SF2">
    <property type="entry name" value="DIPHTHINE--AMMONIA LIGASE"/>
    <property type="match status" value="1"/>
</dbReference>
<evidence type="ECO:0000256" key="1">
    <source>
        <dbReference type="ARBA" id="ARBA00012089"/>
    </source>
</evidence>
<dbReference type="Gene3D" id="3.40.50.620">
    <property type="entry name" value="HUPs"/>
    <property type="match status" value="1"/>
</dbReference>
<evidence type="ECO:0000259" key="6">
    <source>
        <dbReference type="Pfam" id="PF01902"/>
    </source>
</evidence>
<dbReference type="Pfam" id="PF01902">
    <property type="entry name" value="Diphthami_syn_2"/>
    <property type="match status" value="1"/>
</dbReference>
<dbReference type="InterPro" id="IPR030662">
    <property type="entry name" value="DPH6/MJ0570"/>
</dbReference>
<dbReference type="OMA" id="HCRLAQS"/>
<organism evidence="7 8">
    <name type="scientific">Lachancea fermentati</name>
    <name type="common">Zygosaccharomyces fermentati</name>
    <dbReference type="NCBI Taxonomy" id="4955"/>
    <lineage>
        <taxon>Eukaryota</taxon>
        <taxon>Fungi</taxon>
        <taxon>Dikarya</taxon>
        <taxon>Ascomycota</taxon>
        <taxon>Saccharomycotina</taxon>
        <taxon>Saccharomycetes</taxon>
        <taxon>Saccharomycetales</taxon>
        <taxon>Saccharomycetaceae</taxon>
        <taxon>Lachancea</taxon>
    </lineage>
</organism>
<dbReference type="Gene3D" id="3.30.1330.40">
    <property type="entry name" value="RutC-like"/>
    <property type="match status" value="2"/>
</dbReference>
<evidence type="ECO:0000256" key="2">
    <source>
        <dbReference type="ARBA" id="ARBA00018426"/>
    </source>
</evidence>
<dbReference type="EC" id="6.3.1.14" evidence="1"/>